<feature type="signal peptide" evidence="1">
    <location>
        <begin position="1"/>
        <end position="28"/>
    </location>
</feature>
<keyword evidence="3" id="KW-0121">Carboxypeptidase</keyword>
<evidence type="ECO:0000313" key="3">
    <source>
        <dbReference type="EMBL" id="TCP57211.1"/>
    </source>
</evidence>
<dbReference type="Gene3D" id="3.40.710.10">
    <property type="entry name" value="DD-peptidase/beta-lactamase superfamily"/>
    <property type="match status" value="1"/>
</dbReference>
<dbReference type="InterPro" id="IPR050491">
    <property type="entry name" value="AmpC-like"/>
</dbReference>
<dbReference type="AlphaFoldDB" id="A0A4R2RBW0"/>
<feature type="domain" description="Beta-lactamase-related" evidence="2">
    <location>
        <begin position="39"/>
        <end position="357"/>
    </location>
</feature>
<organism evidence="3 4">
    <name type="scientific">Tamaricihabitans halophyticus</name>
    <dbReference type="NCBI Taxonomy" id="1262583"/>
    <lineage>
        <taxon>Bacteria</taxon>
        <taxon>Bacillati</taxon>
        <taxon>Actinomycetota</taxon>
        <taxon>Actinomycetes</taxon>
        <taxon>Pseudonocardiales</taxon>
        <taxon>Pseudonocardiaceae</taxon>
        <taxon>Tamaricihabitans</taxon>
    </lineage>
</organism>
<keyword evidence="1" id="KW-0732">Signal</keyword>
<dbReference type="OrthoDB" id="503788at2"/>
<gene>
    <name evidence="3" type="ORF">EV191_1011164</name>
</gene>
<dbReference type="EMBL" id="SLXQ01000001">
    <property type="protein sequence ID" value="TCP57211.1"/>
    <property type="molecule type" value="Genomic_DNA"/>
</dbReference>
<keyword evidence="3" id="KW-0645">Protease</keyword>
<accession>A0A4R2RBW0</accession>
<dbReference type="Proteomes" id="UP000294911">
    <property type="component" value="Unassembled WGS sequence"/>
</dbReference>
<name>A0A4R2RBW0_9PSEU</name>
<proteinExistence type="predicted"/>
<feature type="chain" id="PRO_5020848035" evidence="1">
    <location>
        <begin position="29"/>
        <end position="404"/>
    </location>
</feature>
<dbReference type="InterPro" id="IPR012338">
    <property type="entry name" value="Beta-lactam/transpept-like"/>
</dbReference>
<dbReference type="PANTHER" id="PTHR46825:SF7">
    <property type="entry name" value="D-ALANYL-D-ALANINE CARBOXYPEPTIDASE"/>
    <property type="match status" value="1"/>
</dbReference>
<sequence length="404" mass="43466">MRRVSRLGTVLGVCTALLGGAVTAGANAQPGQEQPELQQALDKVVAGGVPGSYATVDGMDEWSGASGVGDLRTGTQPDAEGQFRVASVTKTVVATTVLQLAAEGEFDLDDKIANYLPGLLPYDDQPITIRQLLQHTSGVPRDIVHWEVPADLDTKRFEHFEPEELVKLATDDQPLLFPPGEGWSYSNIGYTTLGLLVEEVTGHPLAAELTKRIFAPLGLRDTFFADQFPFVPRPAARGYEQVYEGKPRTDVTTYRHSRLWASGNIVSTADDLNTFFAALLGGKLLPEAQLTEMKATVPVSDDPGAFEYGLGLMKLPSSCEGDGWWGHAGDTAGYHTMSMHTEDASRQVSTGMNQDISAPMEASQAILQDVLPAALCENPAQAREQDAPYSVPTLPYLGPNHSVN</sequence>
<dbReference type="SUPFAM" id="SSF56601">
    <property type="entry name" value="beta-lactamase/transpeptidase-like"/>
    <property type="match status" value="1"/>
</dbReference>
<dbReference type="InterPro" id="IPR001466">
    <property type="entry name" value="Beta-lactam-related"/>
</dbReference>
<keyword evidence="4" id="KW-1185">Reference proteome</keyword>
<evidence type="ECO:0000256" key="1">
    <source>
        <dbReference type="SAM" id="SignalP"/>
    </source>
</evidence>
<protein>
    <submittedName>
        <fullName evidence="3">D-alanyl-D-alanine carboxypeptidase</fullName>
    </submittedName>
</protein>
<evidence type="ECO:0000313" key="4">
    <source>
        <dbReference type="Proteomes" id="UP000294911"/>
    </source>
</evidence>
<dbReference type="Pfam" id="PF00144">
    <property type="entry name" value="Beta-lactamase"/>
    <property type="match status" value="1"/>
</dbReference>
<comment type="caution">
    <text evidence="3">The sequence shown here is derived from an EMBL/GenBank/DDBJ whole genome shotgun (WGS) entry which is preliminary data.</text>
</comment>
<dbReference type="RefSeq" id="WP_132875719.1">
    <property type="nucleotide sequence ID" value="NZ_SLXQ01000001.1"/>
</dbReference>
<keyword evidence="3" id="KW-0378">Hydrolase</keyword>
<dbReference type="GO" id="GO:0004180">
    <property type="term" value="F:carboxypeptidase activity"/>
    <property type="evidence" value="ECO:0007669"/>
    <property type="project" value="UniProtKB-KW"/>
</dbReference>
<dbReference type="PANTHER" id="PTHR46825">
    <property type="entry name" value="D-ALANYL-D-ALANINE-CARBOXYPEPTIDASE/ENDOPEPTIDASE AMPH"/>
    <property type="match status" value="1"/>
</dbReference>
<evidence type="ECO:0000259" key="2">
    <source>
        <dbReference type="Pfam" id="PF00144"/>
    </source>
</evidence>
<reference evidence="3 4" key="1">
    <citation type="submission" date="2019-03" db="EMBL/GenBank/DDBJ databases">
        <title>Genomic Encyclopedia of Type Strains, Phase IV (KMG-IV): sequencing the most valuable type-strain genomes for metagenomic binning, comparative biology and taxonomic classification.</title>
        <authorList>
            <person name="Goeker M."/>
        </authorList>
    </citation>
    <scope>NUCLEOTIDE SEQUENCE [LARGE SCALE GENOMIC DNA]</scope>
    <source>
        <strain evidence="3 4">DSM 45765</strain>
    </source>
</reference>